<protein>
    <submittedName>
        <fullName evidence="1">Uncharacterized protein</fullName>
    </submittedName>
</protein>
<evidence type="ECO:0000313" key="1">
    <source>
        <dbReference type="EMBL" id="KAF3957953.1"/>
    </source>
</evidence>
<dbReference type="Proteomes" id="UP000737018">
    <property type="component" value="Unassembled WGS sequence"/>
</dbReference>
<sequence>MRLREKVCRSNVTESFHNRAMPPLLRILKTASMELKPISFFIGSISCIDDFVSMRNKTVGPFDCILKDPYTLTSPVHLNPYPAPLTPLTPNFTLPTTPTISSRSLNTNKRHPPTLDDLIVVVAHLRWMISPCSRLWSRSHSGRHRSELWPPLGWMISSAW</sequence>
<reference evidence="1" key="1">
    <citation type="submission" date="2020-03" db="EMBL/GenBank/DDBJ databases">
        <title>Castanea mollissima Vanexum genome sequencing.</title>
        <authorList>
            <person name="Staton M."/>
        </authorList>
    </citation>
    <scope>NUCLEOTIDE SEQUENCE</scope>
    <source>
        <tissue evidence="1">Leaf</tissue>
    </source>
</reference>
<accession>A0A8J4R5D5</accession>
<organism evidence="1 2">
    <name type="scientific">Castanea mollissima</name>
    <name type="common">Chinese chestnut</name>
    <dbReference type="NCBI Taxonomy" id="60419"/>
    <lineage>
        <taxon>Eukaryota</taxon>
        <taxon>Viridiplantae</taxon>
        <taxon>Streptophyta</taxon>
        <taxon>Embryophyta</taxon>
        <taxon>Tracheophyta</taxon>
        <taxon>Spermatophyta</taxon>
        <taxon>Magnoliopsida</taxon>
        <taxon>eudicotyledons</taxon>
        <taxon>Gunneridae</taxon>
        <taxon>Pentapetalae</taxon>
        <taxon>rosids</taxon>
        <taxon>fabids</taxon>
        <taxon>Fagales</taxon>
        <taxon>Fagaceae</taxon>
        <taxon>Castanea</taxon>
    </lineage>
</organism>
<gene>
    <name evidence="1" type="ORF">CMV_017085</name>
</gene>
<evidence type="ECO:0000313" key="2">
    <source>
        <dbReference type="Proteomes" id="UP000737018"/>
    </source>
</evidence>
<proteinExistence type="predicted"/>
<dbReference type="AlphaFoldDB" id="A0A8J4R5D5"/>
<keyword evidence="2" id="KW-1185">Reference proteome</keyword>
<dbReference type="EMBL" id="JRKL02002683">
    <property type="protein sequence ID" value="KAF3957953.1"/>
    <property type="molecule type" value="Genomic_DNA"/>
</dbReference>
<comment type="caution">
    <text evidence="1">The sequence shown here is derived from an EMBL/GenBank/DDBJ whole genome shotgun (WGS) entry which is preliminary data.</text>
</comment>
<name>A0A8J4R5D5_9ROSI</name>